<protein>
    <submittedName>
        <fullName evidence="2">Uncharacterized protein</fullName>
    </submittedName>
</protein>
<dbReference type="AlphaFoldDB" id="A0A6M3JBX0"/>
<feature type="compositionally biased region" description="Acidic residues" evidence="1">
    <location>
        <begin position="58"/>
        <end position="72"/>
    </location>
</feature>
<gene>
    <name evidence="2" type="ORF">MM415B00340_0059</name>
</gene>
<accession>A0A6M3JBX0</accession>
<feature type="region of interest" description="Disordered" evidence="1">
    <location>
        <begin position="1"/>
        <end position="76"/>
    </location>
</feature>
<proteinExistence type="predicted"/>
<feature type="compositionally biased region" description="Basic and acidic residues" evidence="1">
    <location>
        <begin position="1"/>
        <end position="11"/>
    </location>
</feature>
<evidence type="ECO:0000313" key="2">
    <source>
        <dbReference type="EMBL" id="QJA66675.1"/>
    </source>
</evidence>
<reference evidence="2" key="1">
    <citation type="submission" date="2020-03" db="EMBL/GenBank/DDBJ databases">
        <title>The deep terrestrial virosphere.</title>
        <authorList>
            <person name="Holmfeldt K."/>
            <person name="Nilsson E."/>
            <person name="Simone D."/>
            <person name="Lopez-Fernandez M."/>
            <person name="Wu X."/>
            <person name="de Brujin I."/>
            <person name="Lundin D."/>
            <person name="Andersson A."/>
            <person name="Bertilsson S."/>
            <person name="Dopson M."/>
        </authorList>
    </citation>
    <scope>NUCLEOTIDE SEQUENCE</scope>
    <source>
        <strain evidence="2">MM415B00340</strain>
    </source>
</reference>
<evidence type="ECO:0000256" key="1">
    <source>
        <dbReference type="SAM" id="MobiDB-lite"/>
    </source>
</evidence>
<organism evidence="2">
    <name type="scientific">viral metagenome</name>
    <dbReference type="NCBI Taxonomy" id="1070528"/>
    <lineage>
        <taxon>unclassified sequences</taxon>
        <taxon>metagenomes</taxon>
        <taxon>organismal metagenomes</taxon>
    </lineage>
</organism>
<sequence length="284" mass="31108">MDKVMLEKDISEMLDGPTEPEPEPVDPGPTPEPEPEPEPKPEPSPEPEPKPTPVPVEPEPEPEPAPEPEPEDKDAMIESLRRTIEEISATKLGLPTEPAAPVVESKPAPVEKLDPLAKTEPIEDIDFVGDGKLDDLLDTKEGLNKLLNIIVKEAITRSKAGSVEEAVQRTFQSVPGLVVNMIRRQSAMEKIVAEFYTENEDLDPYKQTVAIAANGVHAEHPDWEVSQVFDEAAKRARKSLGLREAAISGKKGTPAFGKNLSSRKTVTPKTTELQSQIDDILIEM</sequence>
<dbReference type="EMBL" id="MT141558">
    <property type="protein sequence ID" value="QJA66675.1"/>
    <property type="molecule type" value="Genomic_DNA"/>
</dbReference>
<feature type="compositionally biased region" description="Basic and acidic residues" evidence="1">
    <location>
        <begin position="37"/>
        <end position="49"/>
    </location>
</feature>
<name>A0A6M3JBX0_9ZZZZ</name>